<dbReference type="GO" id="GO:0007165">
    <property type="term" value="P:signal transduction"/>
    <property type="evidence" value="ECO:0007669"/>
    <property type="project" value="TreeGrafter"/>
</dbReference>
<dbReference type="PANTHER" id="PTHR32060:SF22">
    <property type="entry name" value="CARBOXYL-TERMINAL-PROCESSING PEPTIDASE 3, CHLOROPLASTIC"/>
    <property type="match status" value="1"/>
</dbReference>
<dbReference type="NCBIfam" id="TIGR00225">
    <property type="entry name" value="prc"/>
    <property type="match status" value="1"/>
</dbReference>
<dbReference type="InterPro" id="IPR005151">
    <property type="entry name" value="Tail-specific_protease"/>
</dbReference>
<evidence type="ECO:0000256" key="7">
    <source>
        <dbReference type="SAM" id="SignalP"/>
    </source>
</evidence>
<dbReference type="Pfam" id="PF17804">
    <property type="entry name" value="TSP_NTD"/>
    <property type="match status" value="1"/>
</dbReference>
<keyword evidence="2 5" id="KW-0645">Protease</keyword>
<dbReference type="Gene3D" id="2.30.42.10">
    <property type="match status" value="1"/>
</dbReference>
<dbReference type="AlphaFoldDB" id="A0A0A7EI74"/>
<dbReference type="Gene3D" id="3.30.750.44">
    <property type="match status" value="1"/>
</dbReference>
<evidence type="ECO:0000256" key="5">
    <source>
        <dbReference type="RuleBase" id="RU004404"/>
    </source>
</evidence>
<keyword evidence="10" id="KW-1185">Reference proteome</keyword>
<protein>
    <submittedName>
        <fullName evidence="9">Carboxy-terminal protease</fullName>
        <ecNumber evidence="9">3.4.21.102</ecNumber>
    </submittedName>
</protein>
<dbReference type="GO" id="GO:0030288">
    <property type="term" value="C:outer membrane-bounded periplasmic space"/>
    <property type="evidence" value="ECO:0007669"/>
    <property type="project" value="TreeGrafter"/>
</dbReference>
<dbReference type="STRING" id="1348114.OM33_11095"/>
<dbReference type="InterPro" id="IPR001478">
    <property type="entry name" value="PDZ"/>
</dbReference>
<comment type="similarity">
    <text evidence="1 5">Belongs to the peptidase S41A family.</text>
</comment>
<dbReference type="KEGG" id="pseo:OM33_11095"/>
<dbReference type="InterPro" id="IPR020992">
    <property type="entry name" value="Tail_Prtase_C"/>
</dbReference>
<dbReference type="InterPro" id="IPR040573">
    <property type="entry name" value="TSP_N"/>
</dbReference>
<dbReference type="CDD" id="cd06782">
    <property type="entry name" value="cpPDZ_CPP-like"/>
    <property type="match status" value="1"/>
</dbReference>
<dbReference type="InterPro" id="IPR036034">
    <property type="entry name" value="PDZ_sf"/>
</dbReference>
<keyword evidence="7" id="KW-0732">Signal</keyword>
<dbReference type="EMBL" id="CP009888">
    <property type="protein sequence ID" value="AIY65642.1"/>
    <property type="molecule type" value="Genomic_DNA"/>
</dbReference>
<dbReference type="Pfam" id="PF11818">
    <property type="entry name" value="DUF3340"/>
    <property type="match status" value="1"/>
</dbReference>
<keyword evidence="6" id="KW-0175">Coiled coil</keyword>
<evidence type="ECO:0000313" key="9">
    <source>
        <dbReference type="EMBL" id="AIY65642.1"/>
    </source>
</evidence>
<dbReference type="SMART" id="SM00228">
    <property type="entry name" value="PDZ"/>
    <property type="match status" value="1"/>
</dbReference>
<dbReference type="NCBIfam" id="NF008388">
    <property type="entry name" value="PRK11186.1"/>
    <property type="match status" value="1"/>
</dbReference>
<dbReference type="Pfam" id="PF03572">
    <property type="entry name" value="Peptidase_S41"/>
    <property type="match status" value="1"/>
</dbReference>
<dbReference type="CDD" id="cd07560">
    <property type="entry name" value="Peptidase_S41_CPP"/>
    <property type="match status" value="1"/>
</dbReference>
<dbReference type="HOGENOM" id="CLU_016199_1_0_6"/>
<feature type="chain" id="PRO_5002037936" evidence="7">
    <location>
        <begin position="22"/>
        <end position="674"/>
    </location>
</feature>
<dbReference type="PROSITE" id="PS50106">
    <property type="entry name" value="PDZ"/>
    <property type="match status" value="1"/>
</dbReference>
<evidence type="ECO:0000256" key="1">
    <source>
        <dbReference type="ARBA" id="ARBA00009179"/>
    </source>
</evidence>
<keyword evidence="4 5" id="KW-0720">Serine protease</keyword>
<evidence type="ECO:0000259" key="8">
    <source>
        <dbReference type="PROSITE" id="PS50106"/>
    </source>
</evidence>
<dbReference type="GO" id="GO:0004252">
    <property type="term" value="F:serine-type endopeptidase activity"/>
    <property type="evidence" value="ECO:0007669"/>
    <property type="project" value="UniProtKB-EC"/>
</dbReference>
<dbReference type="Pfam" id="PF00595">
    <property type="entry name" value="PDZ"/>
    <property type="match status" value="1"/>
</dbReference>
<feature type="coiled-coil region" evidence="6">
    <location>
        <begin position="606"/>
        <end position="633"/>
    </location>
</feature>
<dbReference type="Gene3D" id="3.90.226.10">
    <property type="entry name" value="2-enoyl-CoA Hydratase, Chain A, domain 1"/>
    <property type="match status" value="1"/>
</dbReference>
<dbReference type="SUPFAM" id="SSF52096">
    <property type="entry name" value="ClpP/crotonase"/>
    <property type="match status" value="1"/>
</dbReference>
<feature type="signal peptide" evidence="7">
    <location>
        <begin position="1"/>
        <end position="21"/>
    </location>
</feature>
<dbReference type="EC" id="3.4.21.102" evidence="9"/>
<proteinExistence type="inferred from homology"/>
<dbReference type="Proteomes" id="UP000030341">
    <property type="component" value="Chromosome 1"/>
</dbReference>
<evidence type="ECO:0000256" key="6">
    <source>
        <dbReference type="SAM" id="Coils"/>
    </source>
</evidence>
<feature type="domain" description="PDZ" evidence="8">
    <location>
        <begin position="239"/>
        <end position="307"/>
    </location>
</feature>
<dbReference type="PANTHER" id="PTHR32060">
    <property type="entry name" value="TAIL-SPECIFIC PROTEASE"/>
    <property type="match status" value="1"/>
</dbReference>
<dbReference type="InterPro" id="IPR029045">
    <property type="entry name" value="ClpP/crotonase-like_dom_sf"/>
</dbReference>
<evidence type="ECO:0000256" key="2">
    <source>
        <dbReference type="ARBA" id="ARBA00022670"/>
    </source>
</evidence>
<dbReference type="SMART" id="SM00245">
    <property type="entry name" value="TSPc"/>
    <property type="match status" value="1"/>
</dbReference>
<dbReference type="GO" id="GO:0006508">
    <property type="term" value="P:proteolysis"/>
    <property type="evidence" value="ECO:0007669"/>
    <property type="project" value="UniProtKB-KW"/>
</dbReference>
<name>A0A0A7EI74_9GAMM</name>
<dbReference type="SUPFAM" id="SSF50156">
    <property type="entry name" value="PDZ domain-like"/>
    <property type="match status" value="1"/>
</dbReference>
<reference evidence="9 10" key="1">
    <citation type="submission" date="2014-11" db="EMBL/GenBank/DDBJ databases">
        <title>Complete Genome Sequence of Pseudoalteromonas sp. Strain OCN003 Isolated from Kaneohe Bay, Oahu, Hawaii.</title>
        <authorList>
            <person name="Beurmann S."/>
            <person name="Videau P."/>
            <person name="Ushijima B."/>
            <person name="Smith A.M."/>
            <person name="Aeby G.S."/>
            <person name="Callahan S.M."/>
            <person name="Belcaid M."/>
        </authorList>
    </citation>
    <scope>NUCLEOTIDE SEQUENCE [LARGE SCALE GENOMIC DNA]</scope>
    <source>
        <strain evidence="9 10">OCN003</strain>
    </source>
</reference>
<dbReference type="RefSeq" id="WP_038641708.1">
    <property type="nucleotide sequence ID" value="NZ_CP009888.1"/>
</dbReference>
<evidence type="ECO:0000313" key="10">
    <source>
        <dbReference type="Proteomes" id="UP000030341"/>
    </source>
</evidence>
<dbReference type="InterPro" id="IPR004447">
    <property type="entry name" value="Peptidase_S41A"/>
</dbReference>
<organism evidence="9 10">
    <name type="scientific">Pseudoalteromonas piratica</name>
    <dbReference type="NCBI Taxonomy" id="1348114"/>
    <lineage>
        <taxon>Bacteria</taxon>
        <taxon>Pseudomonadati</taxon>
        <taxon>Pseudomonadota</taxon>
        <taxon>Gammaproteobacteria</taxon>
        <taxon>Alteromonadales</taxon>
        <taxon>Pseudoalteromonadaceae</taxon>
        <taxon>Pseudoalteromonas</taxon>
    </lineage>
</organism>
<gene>
    <name evidence="9" type="ORF">OM33_11095</name>
</gene>
<dbReference type="OrthoDB" id="9812068at2"/>
<evidence type="ECO:0000256" key="4">
    <source>
        <dbReference type="ARBA" id="ARBA00022825"/>
    </source>
</evidence>
<evidence type="ECO:0000256" key="3">
    <source>
        <dbReference type="ARBA" id="ARBA00022801"/>
    </source>
</evidence>
<dbReference type="eggNOG" id="COG0793">
    <property type="taxonomic scope" value="Bacteria"/>
</dbReference>
<sequence length="674" mass="76950">MSEKFKLIPLAAALFSANLFASADTISIENLPELKQEIQHIAATKRITNLFTRSHYKLIRLDDDLSSQIYDRYLESIDSNKSLFLQSDLAKFEHFRYEIDNALIKGDMSFAFEIFNLNMRRRFERFEYSLSLLDKEMTFDKEDNYFFDREDAVVPKTEAELHEIWRQRVKYDALRLKLTGKEWPDIKEILKKRYRYTLKRISQTNSEDAYQIAMNSFARSIEAHTSYLSPRRAEQFKQDMQLELEGIGAVLGVDEDYTVIRSLVPGGPASKTEKLKSDDRIIAVAQGQDQFVDVIGWRLDDVVDLIKGPKGTKVRLQYLKGSDSHGTPLEVEIIRDKIRLEDKAAKSSVFEPVYSELDTKIGVIEIPGFYNNLSKDVKKELAKLQEQQVDGIIIDLRGNGGGSLYEATQLSGLFFDKGPVVQIHNINGKVEKQKDRDGVTYYDGPLTVLVDRYSASASEIFAAAMQDYGRAVIIGEQTFGKGTVQQHRSLTKAFDLFENPLGSVQYTIAKFYRINGGSTQHKGVIPDIKYPSPIDPAEWGESQEDNALPWDHIRKASYSKLDDLSPAISFLTEKHNERIASEPEFIYLNDDIAVYQKEKDRDSVTLVKAKREKQREEDKVKSLARANERLKRLGLDPIASLDDAPDVLDEIDPGLEEAVHITSDFIKYGRYAKH</sequence>
<accession>A0A0A7EI74</accession>
<keyword evidence="3 5" id="KW-0378">Hydrolase</keyword>